<protein>
    <submittedName>
        <fullName evidence="2">Uncharacterized protein</fullName>
    </submittedName>
</protein>
<accession>A0ABP9YV13</accession>
<dbReference type="Proteomes" id="UP001473302">
    <property type="component" value="Unassembled WGS sequence"/>
</dbReference>
<dbReference type="EMBL" id="BAABUK010000008">
    <property type="protein sequence ID" value="GAA5810700.1"/>
    <property type="molecule type" value="Genomic_DNA"/>
</dbReference>
<evidence type="ECO:0000313" key="3">
    <source>
        <dbReference type="Proteomes" id="UP001473302"/>
    </source>
</evidence>
<comment type="caution">
    <text evidence="2">The sequence shown here is derived from an EMBL/GenBank/DDBJ whole genome shotgun (WGS) entry which is preliminary data.</text>
</comment>
<organism evidence="2 3">
    <name type="scientific">Mucor flavus</name>
    <dbReference type="NCBI Taxonomy" id="439312"/>
    <lineage>
        <taxon>Eukaryota</taxon>
        <taxon>Fungi</taxon>
        <taxon>Fungi incertae sedis</taxon>
        <taxon>Mucoromycota</taxon>
        <taxon>Mucoromycotina</taxon>
        <taxon>Mucoromycetes</taxon>
        <taxon>Mucorales</taxon>
        <taxon>Mucorineae</taxon>
        <taxon>Mucoraceae</taxon>
        <taxon>Mucor</taxon>
    </lineage>
</organism>
<proteinExistence type="predicted"/>
<dbReference type="InterPro" id="IPR036872">
    <property type="entry name" value="CH_dom_sf"/>
</dbReference>
<keyword evidence="3" id="KW-1185">Reference proteome</keyword>
<gene>
    <name evidence="2" type="ORF">MFLAVUS_004126</name>
</gene>
<feature type="compositionally biased region" description="Basic and acidic residues" evidence="1">
    <location>
        <begin position="103"/>
        <end position="115"/>
    </location>
</feature>
<reference evidence="2 3" key="1">
    <citation type="submission" date="2024-04" db="EMBL/GenBank/DDBJ databases">
        <title>genome sequences of Mucor flavus KT1a and Helicostylum pulchrum KT1b strains isolated from the surface of a dry-aged beef.</title>
        <authorList>
            <person name="Toyotome T."/>
            <person name="Hosono M."/>
            <person name="Torimaru M."/>
            <person name="Fukuda K."/>
            <person name="Mikami N."/>
        </authorList>
    </citation>
    <scope>NUCLEOTIDE SEQUENCE [LARGE SCALE GENOMIC DNA]</scope>
    <source>
        <strain evidence="2 3">KT1a</strain>
    </source>
</reference>
<name>A0ABP9YV13_9FUNG</name>
<sequence length="115" mass="13063">MLSTDFSKLPVVDLASIAKDSDVQNILLLCKIILYIAVFCPDNEKYIHAIQTQLLPQQQEYMVLSIDLFIGRICTESQTEKDNNPSGSYVDNGTYRSQSELSRVSKEKEELETQN</sequence>
<evidence type="ECO:0000256" key="1">
    <source>
        <dbReference type="SAM" id="MobiDB-lite"/>
    </source>
</evidence>
<dbReference type="SUPFAM" id="SSF116907">
    <property type="entry name" value="Hook domain"/>
    <property type="match status" value="1"/>
</dbReference>
<dbReference type="Gene3D" id="1.10.418.10">
    <property type="entry name" value="Calponin-like domain"/>
    <property type="match status" value="1"/>
</dbReference>
<feature type="compositionally biased region" description="Polar residues" evidence="1">
    <location>
        <begin position="84"/>
        <end position="102"/>
    </location>
</feature>
<feature type="region of interest" description="Disordered" evidence="1">
    <location>
        <begin position="78"/>
        <end position="115"/>
    </location>
</feature>
<evidence type="ECO:0000313" key="2">
    <source>
        <dbReference type="EMBL" id="GAA5810700.1"/>
    </source>
</evidence>